<reference evidence="1 2" key="2">
    <citation type="submission" date="2018-11" db="EMBL/GenBank/DDBJ databases">
        <authorList>
            <consortium name="Pathogen Informatics"/>
        </authorList>
    </citation>
    <scope>NUCLEOTIDE SEQUENCE [LARGE SCALE GENOMIC DNA]</scope>
</reference>
<gene>
    <name evidence="1" type="ORF">TCNE_LOCUS5256</name>
</gene>
<evidence type="ECO:0000313" key="1">
    <source>
        <dbReference type="EMBL" id="VDM34728.1"/>
    </source>
</evidence>
<evidence type="ECO:0000313" key="3">
    <source>
        <dbReference type="WBParaSite" id="TCNE_0000525501-mRNA-1"/>
    </source>
</evidence>
<evidence type="ECO:0000313" key="2">
    <source>
        <dbReference type="Proteomes" id="UP000050794"/>
    </source>
</evidence>
<keyword evidence="2" id="KW-1185">Reference proteome</keyword>
<accession>A0A183U9T5</accession>
<protein>
    <submittedName>
        <fullName evidence="3">Transposase</fullName>
    </submittedName>
</protein>
<dbReference type="EMBL" id="UYWY01012365">
    <property type="protein sequence ID" value="VDM34728.1"/>
    <property type="molecule type" value="Genomic_DNA"/>
</dbReference>
<organism evidence="2 3">
    <name type="scientific">Toxocara canis</name>
    <name type="common">Canine roundworm</name>
    <dbReference type="NCBI Taxonomy" id="6265"/>
    <lineage>
        <taxon>Eukaryota</taxon>
        <taxon>Metazoa</taxon>
        <taxon>Ecdysozoa</taxon>
        <taxon>Nematoda</taxon>
        <taxon>Chromadorea</taxon>
        <taxon>Rhabditida</taxon>
        <taxon>Spirurina</taxon>
        <taxon>Ascaridomorpha</taxon>
        <taxon>Ascaridoidea</taxon>
        <taxon>Toxocaridae</taxon>
        <taxon>Toxocara</taxon>
    </lineage>
</organism>
<dbReference type="Proteomes" id="UP000050794">
    <property type="component" value="Unassembled WGS sequence"/>
</dbReference>
<dbReference type="AlphaFoldDB" id="A0A183U9T5"/>
<sequence>MTFDQQLNLLTQNLLIIDKAKAKTTCEMKRNWKFDAIQRSVKIEKPLVRLKNVRKR</sequence>
<reference evidence="3" key="1">
    <citation type="submission" date="2016-06" db="UniProtKB">
        <authorList>
            <consortium name="WormBaseParasite"/>
        </authorList>
    </citation>
    <scope>IDENTIFICATION</scope>
</reference>
<name>A0A183U9T5_TOXCA</name>
<dbReference type="WBParaSite" id="TCNE_0000525501-mRNA-1">
    <property type="protein sequence ID" value="TCNE_0000525501-mRNA-1"/>
    <property type="gene ID" value="TCNE_0000525501"/>
</dbReference>
<proteinExistence type="predicted"/>